<dbReference type="Proteomes" id="UP000247498">
    <property type="component" value="Unassembled WGS sequence"/>
</dbReference>
<feature type="compositionally biased region" description="Polar residues" evidence="5">
    <location>
        <begin position="565"/>
        <end position="576"/>
    </location>
</feature>
<dbReference type="PROSITE" id="PS00916">
    <property type="entry name" value="PI3_4_KINASE_2"/>
    <property type="match status" value="1"/>
</dbReference>
<dbReference type="InParanoid" id="A0A2V0P6F2"/>
<dbReference type="SUPFAM" id="SSF56112">
    <property type="entry name" value="Protein kinase-like (PK-like)"/>
    <property type="match status" value="1"/>
</dbReference>
<feature type="domain" description="PI3K/PI4K catalytic" evidence="6">
    <location>
        <begin position="909"/>
        <end position="1190"/>
    </location>
</feature>
<dbReference type="InterPro" id="IPR011009">
    <property type="entry name" value="Kinase-like_dom_sf"/>
</dbReference>
<evidence type="ECO:0000256" key="5">
    <source>
        <dbReference type="SAM" id="MobiDB-lite"/>
    </source>
</evidence>
<dbReference type="Pfam" id="PF00454">
    <property type="entry name" value="PI3_PI4_kinase"/>
    <property type="match status" value="1"/>
</dbReference>
<dbReference type="SMART" id="SM00146">
    <property type="entry name" value="PI3Kc"/>
    <property type="match status" value="1"/>
</dbReference>
<evidence type="ECO:0000313" key="8">
    <source>
        <dbReference type="Proteomes" id="UP000247498"/>
    </source>
</evidence>
<keyword evidence="3" id="KW-0808">Transferase</keyword>
<comment type="catalytic activity">
    <reaction evidence="1">
        <text>a 1,2-diacyl-sn-glycero-3-phospho-(1D-myo-inositol) + ATP = a 1,2-diacyl-sn-glycero-3-phospho-(1D-myo-inositol 4-phosphate) + ADP + H(+)</text>
        <dbReference type="Rhea" id="RHEA:19877"/>
        <dbReference type="ChEBI" id="CHEBI:15378"/>
        <dbReference type="ChEBI" id="CHEBI:30616"/>
        <dbReference type="ChEBI" id="CHEBI:57880"/>
        <dbReference type="ChEBI" id="CHEBI:58178"/>
        <dbReference type="ChEBI" id="CHEBI:456216"/>
        <dbReference type="EC" id="2.7.1.67"/>
    </reaction>
</comment>
<dbReference type="InterPro" id="IPR057754">
    <property type="entry name" value="PI4-kinase_beta/PIK1_cat"/>
</dbReference>
<dbReference type="FunCoup" id="A0A2V0P6F2">
    <property type="interactions" value="2140"/>
</dbReference>
<dbReference type="InterPro" id="IPR015433">
    <property type="entry name" value="PI3/4_kinase"/>
</dbReference>
<evidence type="ECO:0000259" key="6">
    <source>
        <dbReference type="PROSITE" id="PS50290"/>
    </source>
</evidence>
<evidence type="ECO:0000313" key="7">
    <source>
        <dbReference type="EMBL" id="GBF94502.1"/>
    </source>
</evidence>
<feature type="compositionally biased region" description="Gly residues" evidence="5">
    <location>
        <begin position="768"/>
        <end position="789"/>
    </location>
</feature>
<feature type="region of interest" description="Disordered" evidence="5">
    <location>
        <begin position="450"/>
        <end position="578"/>
    </location>
</feature>
<dbReference type="OrthoDB" id="10264149at2759"/>
<dbReference type="AlphaFoldDB" id="A0A2V0P6F2"/>
<evidence type="ECO:0000256" key="2">
    <source>
        <dbReference type="ARBA" id="ARBA00012169"/>
    </source>
</evidence>
<gene>
    <name evidence="7" type="ORF">Rsub_07036</name>
</gene>
<dbReference type="PANTHER" id="PTHR10048:SF22">
    <property type="entry name" value="PHOSPHATIDYLINOSITOL 4-KINASE BETA"/>
    <property type="match status" value="1"/>
</dbReference>
<feature type="region of interest" description="Disordered" evidence="5">
    <location>
        <begin position="216"/>
        <end position="266"/>
    </location>
</feature>
<dbReference type="STRING" id="307507.A0A2V0P6F2"/>
<feature type="compositionally biased region" description="Low complexity" evidence="5">
    <location>
        <begin position="828"/>
        <end position="838"/>
    </location>
</feature>
<dbReference type="PROSITE" id="PS50290">
    <property type="entry name" value="PI3_4_KINASE_3"/>
    <property type="match status" value="1"/>
</dbReference>
<dbReference type="EMBL" id="BDRX01000052">
    <property type="protein sequence ID" value="GBF94502.1"/>
    <property type="molecule type" value="Genomic_DNA"/>
</dbReference>
<feature type="compositionally biased region" description="Basic residues" evidence="5">
    <location>
        <begin position="461"/>
        <end position="479"/>
    </location>
</feature>
<feature type="compositionally biased region" description="Low complexity" evidence="5">
    <location>
        <begin position="886"/>
        <end position="901"/>
    </location>
</feature>
<dbReference type="GO" id="GO:0004430">
    <property type="term" value="F:1-phosphatidylinositol 4-kinase activity"/>
    <property type="evidence" value="ECO:0007669"/>
    <property type="project" value="UniProtKB-EC"/>
</dbReference>
<evidence type="ECO:0000256" key="1">
    <source>
        <dbReference type="ARBA" id="ARBA00001686"/>
    </source>
</evidence>
<dbReference type="GO" id="GO:0048015">
    <property type="term" value="P:phosphatidylinositol-mediated signaling"/>
    <property type="evidence" value="ECO:0007669"/>
    <property type="project" value="TreeGrafter"/>
</dbReference>
<feature type="region of interest" description="Disordered" evidence="5">
    <location>
        <begin position="675"/>
        <end position="700"/>
    </location>
</feature>
<dbReference type="InterPro" id="IPR018936">
    <property type="entry name" value="PI3/4_kinase_CS"/>
</dbReference>
<dbReference type="Gene3D" id="3.30.1010.10">
    <property type="entry name" value="Phosphatidylinositol 3-kinase Catalytic Subunit, Chain A, domain 4"/>
    <property type="match status" value="1"/>
</dbReference>
<name>A0A2V0P6F2_9CHLO</name>
<dbReference type="Gene3D" id="1.10.1070.11">
    <property type="entry name" value="Phosphatidylinositol 3-/4-kinase, catalytic domain"/>
    <property type="match status" value="1"/>
</dbReference>
<sequence>MQQAHQSPPPPAVAEEREPRILTKLYSGSPNAQELTCAALLRMPEAALCQDLLELVYLAVARPSTALERAVVELCRRSLRVALRVAWLLLALHQDQPNNRHLALFREKAELAALDSKWALPRWDITRAALAAPSPSSAQRLGIASPPPARVPRAMPAGPGAAARLAAAKGGLAAAALAASPEAQLPWPGSAGSIGRFRASLESRLAADSFAAAARLGLQPGDARQRHAPRGGSPGERQPQRPGEGGDDEEGAEDQEQGGKLPPLEPREVFESRLRQIHAELGEGEGVTALLRASRAAEEAASGGAGGSSSGDAEADGAPWLVADEAEDTRLLSLSGLLSAQPATAEGRLRRDLFGASLDFVASLCEASRCLARFPQAERLSVLRRCLRRISAEVEAAAAQGVPVLLPIGGGGAPAERVLRLLPGEAVIFNSAEKVPFLLTLEVLGEDGTDHRDGACGPTPHAHRHHHQEQQHHHHHHHNQQQQQQQQPTTPRDGAGSHGHQHDQGGGAAPPHQLAPPPKLAALKLPPVGSPPAAAAPNGADFDGLAAGAPAGTDGAASLAPAPTPTQRQGSASLLSPTAPEGRALSALELQMQATAERLRGEGRAVRLRIRVLPEGGEGSGSRADVVEALSASWHASGGRAADGAAAAYPAAAAGSTSTSWHASSGDAGAAAAAAAAPAASRPPRQSQPGRAAGVVAPGPASPGQLPRVLEVAIDVPPSLPLGILPAQRRGRRVPSFEALDQLAGKFKVASIPPAAEVGPPLLLPERGGSGGSEGASPRGEGGGAGGQEGPRAAGSQPRDGSAQQQQQQPQQHLPKRQEQQEEEQQQEKQQQQQQEQQPADGTLPAATAEPRPPVGRSLLGWLLRRDAAAAAASAAADPPQPPPGAAARAAGDAQSAEARAQEAEAAAGIYGERWAQKARRLRRAAGPRAEQPGWAVRAVIVKSGDDCRQEALALQLIREFGVVWTEAGLPLWVRPFDVLVTSDDTALIELVPDALSIHTVKARSPPGSSLADYFLRRWGAGTPELAAAQRRFTESLAAYSLITHLLQVKDRHNGNIMLDDAGRVIHIDFGFMLTNAPGRLPGGVGFEAAPMKLTREVLEVMGSDPSGSPSELFDYFKVICIQGFLAARRERERIVTPVQVMSRSGLPCFQGGGDRAVRALQARFVPSLDEGAVVEHVLGLIGDSLDAWSTRQYDHYQRVLNGIL</sequence>
<dbReference type="GO" id="GO:0016020">
    <property type="term" value="C:membrane"/>
    <property type="evidence" value="ECO:0007669"/>
    <property type="project" value="TreeGrafter"/>
</dbReference>
<feature type="compositionally biased region" description="Low complexity" evidence="5">
    <location>
        <begin position="520"/>
        <end position="557"/>
    </location>
</feature>
<dbReference type="CDD" id="cd05168">
    <property type="entry name" value="PI4Kc_III_beta"/>
    <property type="match status" value="1"/>
</dbReference>
<dbReference type="InterPro" id="IPR036940">
    <property type="entry name" value="PI3/4_kinase_cat_sf"/>
</dbReference>
<organism evidence="7 8">
    <name type="scientific">Raphidocelis subcapitata</name>
    <dbReference type="NCBI Taxonomy" id="307507"/>
    <lineage>
        <taxon>Eukaryota</taxon>
        <taxon>Viridiplantae</taxon>
        <taxon>Chlorophyta</taxon>
        <taxon>core chlorophytes</taxon>
        <taxon>Chlorophyceae</taxon>
        <taxon>CS clade</taxon>
        <taxon>Sphaeropleales</taxon>
        <taxon>Selenastraceae</taxon>
        <taxon>Raphidocelis</taxon>
    </lineage>
</organism>
<dbReference type="FunFam" id="1.10.1070.11:FF:000016">
    <property type="entry name" value="PIK1p Phosphatidylinositol 4-kinase"/>
    <property type="match status" value="1"/>
</dbReference>
<feature type="region of interest" description="Disordered" evidence="5">
    <location>
        <begin position="757"/>
        <end position="856"/>
    </location>
</feature>
<proteinExistence type="predicted"/>
<dbReference type="InterPro" id="IPR000403">
    <property type="entry name" value="PI3/4_kinase_cat_dom"/>
</dbReference>
<dbReference type="EC" id="2.7.1.67" evidence="2"/>
<dbReference type="PANTHER" id="PTHR10048">
    <property type="entry name" value="PHOSPHATIDYLINOSITOL KINASE"/>
    <property type="match status" value="1"/>
</dbReference>
<reference evidence="7 8" key="1">
    <citation type="journal article" date="2018" name="Sci. Rep.">
        <title>Raphidocelis subcapitata (=Pseudokirchneriella subcapitata) provides an insight into genome evolution and environmental adaptations in the Sphaeropleales.</title>
        <authorList>
            <person name="Suzuki S."/>
            <person name="Yamaguchi H."/>
            <person name="Nakajima N."/>
            <person name="Kawachi M."/>
        </authorList>
    </citation>
    <scope>NUCLEOTIDE SEQUENCE [LARGE SCALE GENOMIC DNA]</scope>
    <source>
        <strain evidence="7 8">NIES-35</strain>
    </source>
</reference>
<keyword evidence="4 7" id="KW-0418">Kinase</keyword>
<dbReference type="GO" id="GO:0046854">
    <property type="term" value="P:phosphatidylinositol phosphate biosynthetic process"/>
    <property type="evidence" value="ECO:0007669"/>
    <property type="project" value="InterPro"/>
</dbReference>
<feature type="region of interest" description="Disordered" evidence="5">
    <location>
        <begin position="873"/>
        <end position="901"/>
    </location>
</feature>
<evidence type="ECO:0000256" key="4">
    <source>
        <dbReference type="ARBA" id="ARBA00022777"/>
    </source>
</evidence>
<dbReference type="PROSITE" id="PS00915">
    <property type="entry name" value="PI3_4_KINASE_1"/>
    <property type="match status" value="1"/>
</dbReference>
<feature type="compositionally biased region" description="Low complexity" evidence="5">
    <location>
        <begin position="804"/>
        <end position="813"/>
    </location>
</feature>
<protein>
    <recommendedName>
        <fullName evidence="2">1-phosphatidylinositol 4-kinase</fullName>
        <ecNumber evidence="2">2.7.1.67</ecNumber>
    </recommendedName>
</protein>
<accession>A0A2V0P6F2</accession>
<evidence type="ECO:0000256" key="3">
    <source>
        <dbReference type="ARBA" id="ARBA00022679"/>
    </source>
</evidence>
<feature type="compositionally biased region" description="Acidic residues" evidence="5">
    <location>
        <begin position="245"/>
        <end position="256"/>
    </location>
</feature>
<dbReference type="GO" id="GO:0005737">
    <property type="term" value="C:cytoplasm"/>
    <property type="evidence" value="ECO:0007669"/>
    <property type="project" value="TreeGrafter"/>
</dbReference>
<keyword evidence="8" id="KW-1185">Reference proteome</keyword>
<comment type="caution">
    <text evidence="7">The sequence shown here is derived from an EMBL/GenBank/DDBJ whole genome shotgun (WGS) entry which is preliminary data.</text>
</comment>